<dbReference type="InterPro" id="IPR031325">
    <property type="entry name" value="RHS_repeat"/>
</dbReference>
<evidence type="ECO:0008006" key="4">
    <source>
        <dbReference type="Google" id="ProtNLM"/>
    </source>
</evidence>
<sequence length="58" mass="5948">MAATAVMLSVAGGGASAATVTYTYDDLGRLKTVTYSTGVTITYSYDDNGNRTATVTTT</sequence>
<dbReference type="Proteomes" id="UP000228945">
    <property type="component" value="Chromosome"/>
</dbReference>
<dbReference type="KEGG" id="cmb:CSW64_11160"/>
<feature type="chain" id="PRO_5013736502" description="RHS repeat protein" evidence="1">
    <location>
        <begin position="18"/>
        <end position="58"/>
    </location>
</feature>
<dbReference type="AlphaFoldDB" id="A0A2D2AY30"/>
<protein>
    <recommendedName>
        <fullName evidence="4">RHS repeat protein</fullName>
    </recommendedName>
</protein>
<keyword evidence="3" id="KW-1185">Reference proteome</keyword>
<dbReference type="Gene3D" id="2.180.10.10">
    <property type="entry name" value="RHS repeat-associated core"/>
    <property type="match status" value="1"/>
</dbReference>
<dbReference type="InterPro" id="IPR006530">
    <property type="entry name" value="YD"/>
</dbReference>
<evidence type="ECO:0000313" key="3">
    <source>
        <dbReference type="Proteomes" id="UP000228945"/>
    </source>
</evidence>
<dbReference type="Pfam" id="PF05593">
    <property type="entry name" value="RHS_repeat"/>
    <property type="match status" value="1"/>
</dbReference>
<evidence type="ECO:0000256" key="1">
    <source>
        <dbReference type="SAM" id="SignalP"/>
    </source>
</evidence>
<dbReference type="NCBIfam" id="TIGR01643">
    <property type="entry name" value="YD_repeat_2x"/>
    <property type="match status" value="1"/>
</dbReference>
<keyword evidence="1" id="KW-0732">Signal</keyword>
<organism evidence="2 3">
    <name type="scientific">Caulobacter mirabilis</name>
    <dbReference type="NCBI Taxonomy" id="69666"/>
    <lineage>
        <taxon>Bacteria</taxon>
        <taxon>Pseudomonadati</taxon>
        <taxon>Pseudomonadota</taxon>
        <taxon>Alphaproteobacteria</taxon>
        <taxon>Caulobacterales</taxon>
        <taxon>Caulobacteraceae</taxon>
        <taxon>Caulobacter</taxon>
    </lineage>
</organism>
<dbReference type="OrthoDB" id="7173993at2"/>
<reference evidence="2 3" key="1">
    <citation type="submission" date="2017-10" db="EMBL/GenBank/DDBJ databases">
        <title>Genome sequence of Caulobacter mirabilis FWC38.</title>
        <authorList>
            <person name="Fiebig A."/>
            <person name="Crosson S."/>
        </authorList>
    </citation>
    <scope>NUCLEOTIDE SEQUENCE [LARGE SCALE GENOMIC DNA]</scope>
    <source>
        <strain evidence="2 3">FWC 38</strain>
    </source>
</reference>
<proteinExistence type="predicted"/>
<feature type="signal peptide" evidence="1">
    <location>
        <begin position="1"/>
        <end position="17"/>
    </location>
</feature>
<dbReference type="EMBL" id="CP024201">
    <property type="protein sequence ID" value="ATQ42926.1"/>
    <property type="molecule type" value="Genomic_DNA"/>
</dbReference>
<name>A0A2D2AY30_9CAUL</name>
<gene>
    <name evidence="2" type="ORF">CSW64_11160</name>
</gene>
<evidence type="ECO:0000313" key="2">
    <source>
        <dbReference type="EMBL" id="ATQ42926.1"/>
    </source>
</evidence>
<accession>A0A2D2AY30</accession>